<evidence type="ECO:0000313" key="4">
    <source>
        <dbReference type="EMBL" id="KAH6601301.1"/>
    </source>
</evidence>
<feature type="coiled-coil region" evidence="1">
    <location>
        <begin position="262"/>
        <end position="289"/>
    </location>
</feature>
<feature type="compositionally biased region" description="Acidic residues" evidence="2">
    <location>
        <begin position="142"/>
        <end position="158"/>
    </location>
</feature>
<keyword evidence="5" id="KW-1185">Reference proteome</keyword>
<sequence length="340" mass="36594">MKHPVLGVLSILSISVYAATLPGHVDNAPLLVKRQVYPEDSPADSMNQSPESVGEPFDFSPSELGMMQTDANPSTPDSHGDPDINTDPSTPDSHGDPDSNADPSTSDSHGDPDSNADPSTSNSHGNPGSDTNLSTLGVYGDSDSDSSSDTDDGTDPFPEEQGAASHSLDGSSSSYDMARPSFIAPISNDMSTPFGYHRAQKHKVAHRHGAGTIQIKMYVGQCSNGAIDDQSNHRDLSANQDPARKCKEPNPREEAGKLFLEASDKKMQLRELEKEIKGYKEYISNLKAQKKEQIDATGSTDLQDAIDASVIDYKSKIEVAKILKKEIREGMKKAGELYLT</sequence>
<protein>
    <recommendedName>
        <fullName evidence="6">REM-1 domain-containing protein</fullName>
    </recommendedName>
</protein>
<evidence type="ECO:0000256" key="1">
    <source>
        <dbReference type="SAM" id="Coils"/>
    </source>
</evidence>
<feature type="compositionally biased region" description="Low complexity" evidence="2">
    <location>
        <begin position="165"/>
        <end position="174"/>
    </location>
</feature>
<dbReference type="EMBL" id="JAFCIX010000015">
    <property type="protein sequence ID" value="KAH6601301.1"/>
    <property type="molecule type" value="Genomic_DNA"/>
</dbReference>
<feature type="chain" id="PRO_5046459860" description="REM-1 domain-containing protein" evidence="3">
    <location>
        <begin position="19"/>
        <end position="340"/>
    </location>
</feature>
<dbReference type="Proteomes" id="UP001648503">
    <property type="component" value="Unassembled WGS sequence"/>
</dbReference>
<comment type="caution">
    <text evidence="4">The sequence shown here is derived from an EMBL/GenBank/DDBJ whole genome shotgun (WGS) entry which is preliminary data.</text>
</comment>
<evidence type="ECO:0008006" key="6">
    <source>
        <dbReference type="Google" id="ProtNLM"/>
    </source>
</evidence>
<keyword evidence="3" id="KW-0732">Signal</keyword>
<evidence type="ECO:0000256" key="2">
    <source>
        <dbReference type="SAM" id="MobiDB-lite"/>
    </source>
</evidence>
<proteinExistence type="predicted"/>
<reference evidence="4 5" key="1">
    <citation type="submission" date="2021-02" db="EMBL/GenBank/DDBJ databases">
        <title>Variation within the Batrachochytrium salamandrivorans European outbreak.</title>
        <authorList>
            <person name="Kelly M."/>
            <person name="Pasmans F."/>
            <person name="Shea T.P."/>
            <person name="Munoz J.F."/>
            <person name="Carranza S."/>
            <person name="Cuomo C.A."/>
            <person name="Martel A."/>
        </authorList>
    </citation>
    <scope>NUCLEOTIDE SEQUENCE [LARGE SCALE GENOMIC DNA]</scope>
    <source>
        <strain evidence="4 5">AMFP18/2</strain>
    </source>
</reference>
<evidence type="ECO:0000256" key="3">
    <source>
        <dbReference type="SAM" id="SignalP"/>
    </source>
</evidence>
<feature type="signal peptide" evidence="3">
    <location>
        <begin position="1"/>
        <end position="18"/>
    </location>
</feature>
<evidence type="ECO:0000313" key="5">
    <source>
        <dbReference type="Proteomes" id="UP001648503"/>
    </source>
</evidence>
<keyword evidence="1" id="KW-0175">Coiled coil</keyword>
<accession>A0ABQ8FNH4</accession>
<name>A0ABQ8FNH4_9FUNG</name>
<feature type="region of interest" description="Disordered" evidence="2">
    <location>
        <begin position="40"/>
        <end position="176"/>
    </location>
</feature>
<feature type="region of interest" description="Disordered" evidence="2">
    <location>
        <begin position="230"/>
        <end position="250"/>
    </location>
</feature>
<feature type="compositionally biased region" description="Polar residues" evidence="2">
    <location>
        <begin position="116"/>
        <end position="135"/>
    </location>
</feature>
<gene>
    <name evidence="4" type="ORF">BASA50_001694</name>
</gene>
<organism evidence="4 5">
    <name type="scientific">Batrachochytrium salamandrivorans</name>
    <dbReference type="NCBI Taxonomy" id="1357716"/>
    <lineage>
        <taxon>Eukaryota</taxon>
        <taxon>Fungi</taxon>
        <taxon>Fungi incertae sedis</taxon>
        <taxon>Chytridiomycota</taxon>
        <taxon>Chytridiomycota incertae sedis</taxon>
        <taxon>Chytridiomycetes</taxon>
        <taxon>Rhizophydiales</taxon>
        <taxon>Rhizophydiales incertae sedis</taxon>
        <taxon>Batrachochytrium</taxon>
    </lineage>
</organism>